<dbReference type="RefSeq" id="WP_068450901.1">
    <property type="nucleotide sequence ID" value="NZ_CP150660.1"/>
</dbReference>
<keyword evidence="1" id="KW-0328">Glycosyltransferase</keyword>
<comment type="caution">
    <text evidence="5">The sequence shown here is derived from an EMBL/GenBank/DDBJ whole genome shotgun (WGS) entry which is preliminary data.</text>
</comment>
<evidence type="ECO:0000313" key="6">
    <source>
        <dbReference type="Proteomes" id="UP000076923"/>
    </source>
</evidence>
<dbReference type="Pfam" id="PF13439">
    <property type="entry name" value="Glyco_transf_4"/>
    <property type="match status" value="1"/>
</dbReference>
<organism evidence="5 6">
    <name type="scientific">Polaribacter atrinae</name>
    <dbReference type="NCBI Taxonomy" id="1333662"/>
    <lineage>
        <taxon>Bacteria</taxon>
        <taxon>Pseudomonadati</taxon>
        <taxon>Bacteroidota</taxon>
        <taxon>Flavobacteriia</taxon>
        <taxon>Flavobacteriales</taxon>
        <taxon>Flavobacteriaceae</taxon>
    </lineage>
</organism>
<dbReference type="EMBL" id="LVWE01000050">
    <property type="protein sequence ID" value="OAD44545.1"/>
    <property type="molecule type" value="Genomic_DNA"/>
</dbReference>
<feature type="domain" description="Glycosyl transferase family 1" evidence="3">
    <location>
        <begin position="203"/>
        <end position="372"/>
    </location>
</feature>
<keyword evidence="6" id="KW-1185">Reference proteome</keyword>
<evidence type="ECO:0000259" key="4">
    <source>
        <dbReference type="Pfam" id="PF13439"/>
    </source>
</evidence>
<sequence length="396" mass="45499">MKIGMILDAPFPPDPRVENEAVSLVKAGHDVFLFCLKYGNEKASEVINGVQVKRYTSNQLEYKLSALAYTVPFYSILMKKKIHQFIKETNIDALHIHDIRIAAAVFNANTAFNLPVVLDLHDNMPEVMKLYPHLQKFPGKYIIAPSKWKKKEKEFIEKADKVISVSPEFLENLVERIPSVKDKLVLVPNTIRESFYKDFKVDKTIIDRYKDNFVLLYLGDTHIRRGLQTAIEAVSSLKDIIPNIKLVIVGRNTTDVVLKQQVADLKLEQFVDFEGWQNVSLFQSYILSSAICISPLHRNLQHDVAYANKIFQYMSLAKPLLVSDATAQRRVVENNNTGLVHKDRDVEDFSDKIITLYNDEALRNELGQNGKQFIENEFSWEQTSKKLIHLYNNLLS</sequence>
<dbReference type="AlphaFoldDB" id="A0A176TAU8"/>
<dbReference type="OrthoDB" id="1450439at2"/>
<gene>
    <name evidence="5" type="ORF">LPB303_12695</name>
</gene>
<keyword evidence="2 5" id="KW-0808">Transferase</keyword>
<accession>A0A176TAU8</accession>
<evidence type="ECO:0000313" key="5">
    <source>
        <dbReference type="EMBL" id="OAD44545.1"/>
    </source>
</evidence>
<dbReference type="PANTHER" id="PTHR12526:SF629">
    <property type="entry name" value="TEICHURONIC ACID BIOSYNTHESIS GLYCOSYLTRANSFERASE TUAH-RELATED"/>
    <property type="match status" value="1"/>
</dbReference>
<dbReference type="Gene3D" id="3.40.50.2000">
    <property type="entry name" value="Glycogen Phosphorylase B"/>
    <property type="match status" value="2"/>
</dbReference>
<dbReference type="Proteomes" id="UP000076923">
    <property type="component" value="Unassembled WGS sequence"/>
</dbReference>
<reference evidence="5 6" key="1">
    <citation type="submission" date="2016-02" db="EMBL/GenBank/DDBJ databases">
        <title>Draft genome sequence of Polaribacter atrinae KACC17473.</title>
        <authorList>
            <person name="Shin S.-K."/>
            <person name="Yi H."/>
        </authorList>
    </citation>
    <scope>NUCLEOTIDE SEQUENCE [LARGE SCALE GENOMIC DNA]</scope>
    <source>
        <strain evidence="5 6">KACC 17473</strain>
    </source>
</reference>
<feature type="domain" description="Glycosyltransferase subfamily 4-like N-terminal" evidence="4">
    <location>
        <begin position="18"/>
        <end position="191"/>
    </location>
</feature>
<dbReference type="CDD" id="cd03801">
    <property type="entry name" value="GT4_PimA-like"/>
    <property type="match status" value="1"/>
</dbReference>
<dbReference type="STRING" id="1333662.LPB303_12695"/>
<proteinExistence type="predicted"/>
<dbReference type="GO" id="GO:0016757">
    <property type="term" value="F:glycosyltransferase activity"/>
    <property type="evidence" value="ECO:0007669"/>
    <property type="project" value="UniProtKB-KW"/>
</dbReference>
<evidence type="ECO:0000259" key="3">
    <source>
        <dbReference type="Pfam" id="PF00534"/>
    </source>
</evidence>
<dbReference type="InterPro" id="IPR001296">
    <property type="entry name" value="Glyco_trans_1"/>
</dbReference>
<dbReference type="InterPro" id="IPR028098">
    <property type="entry name" value="Glyco_trans_4-like_N"/>
</dbReference>
<evidence type="ECO:0000256" key="2">
    <source>
        <dbReference type="ARBA" id="ARBA00022679"/>
    </source>
</evidence>
<protein>
    <submittedName>
        <fullName evidence="5">Glycosyl transferase</fullName>
    </submittedName>
</protein>
<dbReference type="Pfam" id="PF00534">
    <property type="entry name" value="Glycos_transf_1"/>
    <property type="match status" value="1"/>
</dbReference>
<name>A0A176TAU8_9FLAO</name>
<dbReference type="SUPFAM" id="SSF53756">
    <property type="entry name" value="UDP-Glycosyltransferase/glycogen phosphorylase"/>
    <property type="match status" value="1"/>
</dbReference>
<evidence type="ECO:0000256" key="1">
    <source>
        <dbReference type="ARBA" id="ARBA00022676"/>
    </source>
</evidence>
<dbReference type="PANTHER" id="PTHR12526">
    <property type="entry name" value="GLYCOSYLTRANSFERASE"/>
    <property type="match status" value="1"/>
</dbReference>